<evidence type="ECO:0000259" key="1">
    <source>
        <dbReference type="Pfam" id="PF07969"/>
    </source>
</evidence>
<protein>
    <submittedName>
        <fullName evidence="2">Amidohydrolase</fullName>
    </submittedName>
</protein>
<dbReference type="AlphaFoldDB" id="A0A9X9F1W9"/>
<dbReference type="EMBL" id="SZOH01004032">
    <property type="protein sequence ID" value="TKI88356.1"/>
    <property type="molecule type" value="Genomic_DNA"/>
</dbReference>
<feature type="non-terminal residue" evidence="2">
    <location>
        <position position="115"/>
    </location>
</feature>
<dbReference type="Proteomes" id="UP000308444">
    <property type="component" value="Unassembled WGS sequence"/>
</dbReference>
<dbReference type="Gene3D" id="3.20.20.140">
    <property type="entry name" value="Metal-dependent hydrolases"/>
    <property type="match status" value="1"/>
</dbReference>
<dbReference type="PANTHER" id="PTHR22642">
    <property type="entry name" value="IMIDAZOLONEPROPIONASE"/>
    <property type="match status" value="1"/>
</dbReference>
<name>A0A9X9F1W9_BACCE</name>
<sequence>LKRKRAIPGLNDSHIHVIRGGLHYNMELRWEGVPSLFIALEMLKEQARRTPAPQWVRVVGGWSEFQFKERRMPTLEEINAVSEDTPVFVLHLYDRALVNRAGLRALGYTKDTPDP</sequence>
<dbReference type="InterPro" id="IPR013108">
    <property type="entry name" value="Amidohydro_3"/>
</dbReference>
<comment type="caution">
    <text evidence="2">The sequence shown here is derived from an EMBL/GenBank/DDBJ whole genome shotgun (WGS) entry which is preliminary data.</text>
</comment>
<reference evidence="2 3" key="1">
    <citation type="journal article" date="2019" name="Environ. Microbiol.">
        <title>An active ?-lactamase is a part of an orchestrated cell wall stress resistance network of Bacillus subtilis and related rhizosphere species.</title>
        <authorList>
            <person name="Bucher T."/>
            <person name="Keren-Paz A."/>
            <person name="Hausser J."/>
            <person name="Olender T."/>
            <person name="Cytryn E."/>
            <person name="Kolodkin-Gal I."/>
        </authorList>
    </citation>
    <scope>NUCLEOTIDE SEQUENCE [LARGE SCALE GENOMIC DNA]</scope>
    <source>
        <strain evidence="2 3">I32</strain>
    </source>
</reference>
<organism evidence="2 3">
    <name type="scientific">Bacillus cereus</name>
    <dbReference type="NCBI Taxonomy" id="1396"/>
    <lineage>
        <taxon>Bacteria</taxon>
        <taxon>Bacillati</taxon>
        <taxon>Bacillota</taxon>
        <taxon>Bacilli</taxon>
        <taxon>Bacillales</taxon>
        <taxon>Bacillaceae</taxon>
        <taxon>Bacillus</taxon>
        <taxon>Bacillus cereus group</taxon>
    </lineage>
</organism>
<feature type="non-terminal residue" evidence="2">
    <location>
        <position position="1"/>
    </location>
</feature>
<dbReference type="PANTHER" id="PTHR22642:SF21">
    <property type="entry name" value="PERIPLASMIC PROTEIN"/>
    <property type="match status" value="1"/>
</dbReference>
<feature type="domain" description="Amidohydrolase 3" evidence="1">
    <location>
        <begin position="4"/>
        <end position="115"/>
    </location>
</feature>
<dbReference type="SUPFAM" id="SSF51556">
    <property type="entry name" value="Metallo-dependent hydrolases"/>
    <property type="match status" value="1"/>
</dbReference>
<dbReference type="Gene3D" id="3.10.310.70">
    <property type="match status" value="1"/>
</dbReference>
<proteinExistence type="predicted"/>
<accession>A0A9X9F1W9</accession>
<evidence type="ECO:0000313" key="2">
    <source>
        <dbReference type="EMBL" id="TKI88356.1"/>
    </source>
</evidence>
<dbReference type="Pfam" id="PF07969">
    <property type="entry name" value="Amidohydro_3"/>
    <property type="match status" value="1"/>
</dbReference>
<evidence type="ECO:0000313" key="3">
    <source>
        <dbReference type="Proteomes" id="UP000308444"/>
    </source>
</evidence>
<dbReference type="InterPro" id="IPR032466">
    <property type="entry name" value="Metal_Hydrolase"/>
</dbReference>
<gene>
    <name evidence="2" type="ORF">FC695_37790</name>
</gene>